<feature type="non-terminal residue" evidence="1">
    <location>
        <position position="1"/>
    </location>
</feature>
<organism evidence="1 2">
    <name type="scientific">Colletotrichum higginsianum (strain IMI 349063)</name>
    <name type="common">Crucifer anthracnose fungus</name>
    <dbReference type="NCBI Taxonomy" id="759273"/>
    <lineage>
        <taxon>Eukaryota</taxon>
        <taxon>Fungi</taxon>
        <taxon>Dikarya</taxon>
        <taxon>Ascomycota</taxon>
        <taxon>Pezizomycotina</taxon>
        <taxon>Sordariomycetes</taxon>
        <taxon>Hypocreomycetidae</taxon>
        <taxon>Glomerellales</taxon>
        <taxon>Glomerellaceae</taxon>
        <taxon>Colletotrichum</taxon>
        <taxon>Colletotrichum destructivum species complex</taxon>
    </lineage>
</organism>
<dbReference type="HOGENOM" id="CLU_2628500_0_0_1"/>
<accession>H1W1J5</accession>
<sequence length="78" mass="8889">NLVTVLLLFVVHHKFTWLGVAAWLTCLTNKIQLPECRFLWPNKGNVSRANKGDLHTRLCAMLPPGNTYSIYKHLADTQ</sequence>
<gene>
    <name evidence="1" type="ORF">CH063_03851</name>
</gene>
<name>H1W1J5_COLHI</name>
<evidence type="ECO:0000313" key="1">
    <source>
        <dbReference type="EMBL" id="CCF46358.1"/>
    </source>
</evidence>
<protein>
    <submittedName>
        <fullName evidence="1">Uncharacterized protein</fullName>
    </submittedName>
</protein>
<dbReference type="AlphaFoldDB" id="H1W1J5"/>
<dbReference type="EMBL" id="CACQ02008612">
    <property type="protein sequence ID" value="CCF46358.1"/>
    <property type="molecule type" value="Genomic_DNA"/>
</dbReference>
<dbReference type="Proteomes" id="UP000007174">
    <property type="component" value="Unassembled WGS sequence"/>
</dbReference>
<proteinExistence type="predicted"/>
<evidence type="ECO:0000313" key="2">
    <source>
        <dbReference type="Proteomes" id="UP000007174"/>
    </source>
</evidence>
<reference evidence="2" key="1">
    <citation type="journal article" date="2012" name="Nat. Genet.">
        <title>Lifestyle transitions in plant pathogenic Colletotrichum fungi deciphered by genome and transcriptome analyses.</title>
        <authorList>
            <person name="O'Connell R.J."/>
            <person name="Thon M.R."/>
            <person name="Hacquard S."/>
            <person name="Amyotte S.G."/>
            <person name="Kleemann J."/>
            <person name="Torres M.F."/>
            <person name="Damm U."/>
            <person name="Buiate E.A."/>
            <person name="Epstein L."/>
            <person name="Alkan N."/>
            <person name="Altmueller J."/>
            <person name="Alvarado-Balderrama L."/>
            <person name="Bauser C.A."/>
            <person name="Becker C."/>
            <person name="Birren B.W."/>
            <person name="Chen Z."/>
            <person name="Choi J."/>
            <person name="Crouch J.A."/>
            <person name="Duvick J.P."/>
            <person name="Farman M.A."/>
            <person name="Gan P."/>
            <person name="Heiman D."/>
            <person name="Henrissat B."/>
            <person name="Howard R.J."/>
            <person name="Kabbage M."/>
            <person name="Koch C."/>
            <person name="Kracher B."/>
            <person name="Kubo Y."/>
            <person name="Law A.D."/>
            <person name="Lebrun M.-H."/>
            <person name="Lee Y.-H."/>
            <person name="Miyara I."/>
            <person name="Moore N."/>
            <person name="Neumann U."/>
            <person name="Nordstroem K."/>
            <person name="Panaccione D.G."/>
            <person name="Panstruga R."/>
            <person name="Place M."/>
            <person name="Proctor R.H."/>
            <person name="Prusky D."/>
            <person name="Rech G."/>
            <person name="Reinhardt R."/>
            <person name="Rollins J.A."/>
            <person name="Rounsley S."/>
            <person name="Schardl C.L."/>
            <person name="Schwartz D.C."/>
            <person name="Shenoy N."/>
            <person name="Shirasu K."/>
            <person name="Sikhakolli U.R."/>
            <person name="Stueber K."/>
            <person name="Sukno S.A."/>
            <person name="Sweigard J.A."/>
            <person name="Takano Y."/>
            <person name="Takahara H."/>
            <person name="Trail F."/>
            <person name="van der Does H.C."/>
            <person name="Voll L.M."/>
            <person name="Will I."/>
            <person name="Young S."/>
            <person name="Zeng Q."/>
            <person name="Zhang J."/>
            <person name="Zhou S."/>
            <person name="Dickman M.B."/>
            <person name="Schulze-Lefert P."/>
            <person name="Ver Loren van Themaat E."/>
            <person name="Ma L.-J."/>
            <person name="Vaillancourt L.J."/>
        </authorList>
    </citation>
    <scope>NUCLEOTIDE SEQUENCE [LARGE SCALE GENOMIC DNA]</scope>
    <source>
        <strain evidence="2">IMI 349063</strain>
    </source>
</reference>